<dbReference type="PANTHER" id="PTHR30055:SF239">
    <property type="entry name" value="TRANSCRIPTIONAL REGULATORY PROTEIN"/>
    <property type="match status" value="1"/>
</dbReference>
<dbReference type="Pfam" id="PF00440">
    <property type="entry name" value="TetR_N"/>
    <property type="match status" value="1"/>
</dbReference>
<organism evidence="4 5">
    <name type="scientific">Kribbella flavida (strain DSM 17836 / JCM 10339 / NBRC 14399)</name>
    <dbReference type="NCBI Taxonomy" id="479435"/>
    <lineage>
        <taxon>Bacteria</taxon>
        <taxon>Bacillati</taxon>
        <taxon>Actinomycetota</taxon>
        <taxon>Actinomycetes</taxon>
        <taxon>Propionibacteriales</taxon>
        <taxon>Kribbellaceae</taxon>
        <taxon>Kribbella</taxon>
    </lineage>
</organism>
<dbReference type="RefSeq" id="WP_012920678.1">
    <property type="nucleotide sequence ID" value="NC_013729.1"/>
</dbReference>
<dbReference type="PROSITE" id="PS50977">
    <property type="entry name" value="HTH_TETR_2"/>
    <property type="match status" value="1"/>
</dbReference>
<dbReference type="GO" id="GO:0003700">
    <property type="term" value="F:DNA-binding transcription factor activity"/>
    <property type="evidence" value="ECO:0007669"/>
    <property type="project" value="TreeGrafter"/>
</dbReference>
<sequence length="177" mass="19383">MSSRDRWLETGLAVLADEGIKAVTIERLCDDIGLSKGSFYHHFGGAGGYHTALLAYFEERETARYVAAAEAVPAGDARARLDHLKALVAGSDDSAALERAVRAWAAQDGVAREALERIDARRIGYLQQLLVEITGRRAEAADLARIVYLVLLGSYHVLPPVPLKDVERLWTRILATT</sequence>
<reference evidence="4 5" key="2">
    <citation type="journal article" date="2010" name="Stand. Genomic Sci.">
        <title>Complete genome sequence of Kribbella flavida type strain (IFO 14399).</title>
        <authorList>
            <person name="Pukall R."/>
            <person name="Lapidus A."/>
            <person name="Glavina Del Rio T."/>
            <person name="Copeland A."/>
            <person name="Tice H."/>
            <person name="Cheng J.-F."/>
            <person name="Lucas S."/>
            <person name="Chen F."/>
            <person name="Nolan M."/>
            <person name="LaButti K."/>
            <person name="Pati A."/>
            <person name="Ivanova N."/>
            <person name="Mavrommatis K."/>
            <person name="Mikhailova N."/>
            <person name="Pitluck S."/>
            <person name="Bruce D."/>
            <person name="Goodwin L."/>
            <person name="Land M."/>
            <person name="Hauser L."/>
            <person name="Chang Y.-J."/>
            <person name="Jeffries C.D."/>
            <person name="Chen A."/>
            <person name="Palaniappan K."/>
            <person name="Chain P."/>
            <person name="Rohde M."/>
            <person name="Goeker M."/>
            <person name="Bristow J."/>
            <person name="Eisen J.A."/>
            <person name="Markowitz V."/>
            <person name="Hugenholtz P."/>
            <person name="Kyrpides N.C."/>
            <person name="Klenk H.-P."/>
            <person name="Brettin T."/>
        </authorList>
    </citation>
    <scope>NUCLEOTIDE SEQUENCE [LARGE SCALE GENOMIC DNA]</scope>
    <source>
        <strain evidence="5">DSM 17836 / JCM 10339 / NBRC 14399</strain>
    </source>
</reference>
<name>D2Q2Z7_KRIFD</name>
<evidence type="ECO:0000256" key="1">
    <source>
        <dbReference type="ARBA" id="ARBA00023125"/>
    </source>
</evidence>
<feature type="domain" description="HTH tetR-type" evidence="3">
    <location>
        <begin position="1"/>
        <end position="61"/>
    </location>
</feature>
<dbReference type="SUPFAM" id="SSF46689">
    <property type="entry name" value="Homeodomain-like"/>
    <property type="match status" value="1"/>
</dbReference>
<dbReference type="KEGG" id="kfl:Kfla_3058"/>
<evidence type="ECO:0000313" key="4">
    <source>
        <dbReference type="EMBL" id="ADB32122.1"/>
    </source>
</evidence>
<dbReference type="OrthoDB" id="3218408at2"/>
<dbReference type="STRING" id="479435.Kfla_3058"/>
<accession>D2Q2Z7</accession>
<dbReference type="EMBL" id="CP001736">
    <property type="protein sequence ID" value="ADB32122.1"/>
    <property type="molecule type" value="Genomic_DNA"/>
</dbReference>
<dbReference type="eggNOG" id="COG1309">
    <property type="taxonomic scope" value="Bacteria"/>
</dbReference>
<dbReference type="Gene3D" id="1.10.357.10">
    <property type="entry name" value="Tetracycline Repressor, domain 2"/>
    <property type="match status" value="1"/>
</dbReference>
<keyword evidence="1 2" id="KW-0238">DNA-binding</keyword>
<dbReference type="GO" id="GO:0000976">
    <property type="term" value="F:transcription cis-regulatory region binding"/>
    <property type="evidence" value="ECO:0007669"/>
    <property type="project" value="TreeGrafter"/>
</dbReference>
<dbReference type="InterPro" id="IPR009057">
    <property type="entry name" value="Homeodomain-like_sf"/>
</dbReference>
<dbReference type="InterPro" id="IPR050109">
    <property type="entry name" value="HTH-type_TetR-like_transc_reg"/>
</dbReference>
<dbReference type="PANTHER" id="PTHR30055">
    <property type="entry name" value="HTH-TYPE TRANSCRIPTIONAL REGULATOR RUTR"/>
    <property type="match status" value="1"/>
</dbReference>
<dbReference type="HOGENOM" id="CLU_095332_1_1_11"/>
<keyword evidence="5" id="KW-1185">Reference proteome</keyword>
<gene>
    <name evidence="4" type="ordered locus">Kfla_3058</name>
</gene>
<protein>
    <submittedName>
        <fullName evidence="4">Transcriptional regulator, TetR family</fullName>
    </submittedName>
</protein>
<dbReference type="Proteomes" id="UP000007967">
    <property type="component" value="Chromosome"/>
</dbReference>
<dbReference type="AlphaFoldDB" id="D2Q2Z7"/>
<evidence type="ECO:0000313" key="5">
    <source>
        <dbReference type="Proteomes" id="UP000007967"/>
    </source>
</evidence>
<reference evidence="5" key="1">
    <citation type="submission" date="2009-09" db="EMBL/GenBank/DDBJ databases">
        <title>The complete genome of Kribbella flavida DSM 17836.</title>
        <authorList>
            <consortium name="US DOE Joint Genome Institute (JGI-PGF)"/>
            <person name="Lucas S."/>
            <person name="Copeland A."/>
            <person name="Lapidus A."/>
            <person name="Glavina del Rio T."/>
            <person name="Dalin E."/>
            <person name="Tice H."/>
            <person name="Bruce D."/>
            <person name="Goodwin L."/>
            <person name="Pitluck S."/>
            <person name="Kyrpides N."/>
            <person name="Mavromatis K."/>
            <person name="Ivanova N."/>
            <person name="Saunders E."/>
            <person name="Brettin T."/>
            <person name="Detter J.C."/>
            <person name="Han C."/>
            <person name="Larimer F."/>
            <person name="Land M."/>
            <person name="Hauser L."/>
            <person name="Markowitz V."/>
            <person name="Cheng J.-F."/>
            <person name="Hugenholtz P."/>
            <person name="Woyke T."/>
            <person name="Wu D."/>
            <person name="Pukall R."/>
            <person name="Klenk H.-P."/>
            <person name="Eisen J.A."/>
        </authorList>
    </citation>
    <scope>NUCLEOTIDE SEQUENCE [LARGE SCALE GENOMIC DNA]</scope>
    <source>
        <strain evidence="5">DSM 17836 / JCM 10339 / NBRC 14399</strain>
    </source>
</reference>
<dbReference type="InterPro" id="IPR001647">
    <property type="entry name" value="HTH_TetR"/>
</dbReference>
<evidence type="ECO:0000256" key="2">
    <source>
        <dbReference type="PROSITE-ProRule" id="PRU00335"/>
    </source>
</evidence>
<evidence type="ECO:0000259" key="3">
    <source>
        <dbReference type="PROSITE" id="PS50977"/>
    </source>
</evidence>
<feature type="DNA-binding region" description="H-T-H motif" evidence="2">
    <location>
        <begin position="24"/>
        <end position="43"/>
    </location>
</feature>
<proteinExistence type="predicted"/>